<dbReference type="PIRSF" id="PIRSF009264">
    <property type="entry name" value="TagBP_ald_AgaZ"/>
    <property type="match status" value="1"/>
</dbReference>
<comment type="caution">
    <text evidence="2">The sequence shown here is derived from an EMBL/GenBank/DDBJ whole genome shotgun (WGS) entry which is preliminary data.</text>
</comment>
<name>A0ABQ6BT85_9NEIS</name>
<keyword evidence="3" id="KW-1185">Reference proteome</keyword>
<dbReference type="Proteomes" id="UP001156836">
    <property type="component" value="Unassembled WGS sequence"/>
</dbReference>
<dbReference type="Gene3D" id="1.10.400.20">
    <property type="entry name" value="putative tagatose 6-phosphate kinase domain like"/>
    <property type="match status" value="1"/>
</dbReference>
<reference evidence="3" key="1">
    <citation type="journal article" date="2019" name="Int. J. Syst. Evol. Microbiol.">
        <title>The Global Catalogue of Microorganisms (GCM) 10K type strain sequencing project: providing services to taxonomists for standard genome sequencing and annotation.</title>
        <authorList>
            <consortium name="The Broad Institute Genomics Platform"/>
            <consortium name="The Broad Institute Genome Sequencing Center for Infectious Disease"/>
            <person name="Wu L."/>
            <person name="Ma J."/>
        </authorList>
    </citation>
    <scope>NUCLEOTIDE SEQUENCE [LARGE SCALE GENOMIC DNA]</scope>
    <source>
        <strain evidence="3">NBRC 104970</strain>
    </source>
</reference>
<dbReference type="InterPro" id="IPR013785">
    <property type="entry name" value="Aldolase_TIM"/>
</dbReference>
<sequence>MSLLLDIIRHHKAGHATGIYSVCSAHPLVLEAALRQGLEDDSPILIEATSNQVNQFGGYTGMKPADFRDFVSGLADKTGFARDRLILGGDHLGPNVWKKAPATEAMALAGDMVREYVRAGFRKIHLDCSMSCAGDPLPLSDAVVAERAAQLCRICEDTWREVGGDAPVYVIGTEVPVPGGANEELGELEVTSPEAARQTLAVHREVFAAAGLADAFERAIAMVVQPGVEFDHHKVVAYQPAKATALSAFIVGEPLVYEAHSTDYQSETALTELVRDHFAILKVGPGLTFAMREALYALDQIERETIGEFGASHLKDTLTQVMQEEPDYWLPYYSQPGHQQYLDRNYSFSDRIRYYWPHPKVVAAQQTLFANLARQPLLMTLVSQYLPEQARKVAEGRLPASAEALVIDKVMEVTRSYARACGMAGTAAARERRVA</sequence>
<accession>A0ABQ6BT85</accession>
<dbReference type="EMBL" id="BSOZ01000024">
    <property type="protein sequence ID" value="GLS04714.1"/>
    <property type="molecule type" value="Genomic_DNA"/>
</dbReference>
<evidence type="ECO:0000256" key="1">
    <source>
        <dbReference type="ARBA" id="ARBA00005007"/>
    </source>
</evidence>
<dbReference type="InterPro" id="IPR012062">
    <property type="entry name" value="GatZ/KbaZ-like"/>
</dbReference>
<dbReference type="NCBIfam" id="TIGR02810">
    <property type="entry name" value="agaZ_gatZ"/>
    <property type="match status" value="1"/>
</dbReference>
<comment type="pathway">
    <text evidence="1">Carbohydrate metabolism.</text>
</comment>
<dbReference type="InterPro" id="IPR050303">
    <property type="entry name" value="GatZ_KbaZ_carbometab"/>
</dbReference>
<dbReference type="SUPFAM" id="SSF51569">
    <property type="entry name" value="Aldolase"/>
    <property type="match status" value="1"/>
</dbReference>
<dbReference type="Gene3D" id="3.20.20.70">
    <property type="entry name" value="Aldolase class I"/>
    <property type="match status" value="1"/>
</dbReference>
<evidence type="ECO:0000313" key="3">
    <source>
        <dbReference type="Proteomes" id="UP001156836"/>
    </source>
</evidence>
<dbReference type="PANTHER" id="PTHR32502:SF2">
    <property type="entry name" value="D-TAGATOSE-1,6-BISPHOSPHATE ALDOLASE SUBUNIT KBAZ"/>
    <property type="match status" value="1"/>
</dbReference>
<dbReference type="PANTHER" id="PTHR32502">
    <property type="entry name" value="N-ACETYLGALACTOSAMINE PERMEASE II COMPONENT-RELATED"/>
    <property type="match status" value="1"/>
</dbReference>
<gene>
    <name evidence="2" type="primary">kbaZ</name>
    <name evidence="2" type="ORF">GCM10007860_18610</name>
</gene>
<dbReference type="Pfam" id="PF08013">
    <property type="entry name" value="GatZ_KbaZ-like"/>
    <property type="match status" value="1"/>
</dbReference>
<evidence type="ECO:0000313" key="2">
    <source>
        <dbReference type="EMBL" id="GLS04714.1"/>
    </source>
</evidence>
<dbReference type="RefSeq" id="WP_018747156.1">
    <property type="nucleotide sequence ID" value="NZ_BSOZ01000024.1"/>
</dbReference>
<protein>
    <submittedName>
        <fullName evidence="2">Tagatose-bisphosphate aldolase subunit KbaZ</fullName>
    </submittedName>
</protein>
<organism evidence="2 3">
    <name type="scientific">Chitiniphilus shinanonensis</name>
    <dbReference type="NCBI Taxonomy" id="553088"/>
    <lineage>
        <taxon>Bacteria</taxon>
        <taxon>Pseudomonadati</taxon>
        <taxon>Pseudomonadota</taxon>
        <taxon>Betaproteobacteria</taxon>
        <taxon>Neisseriales</taxon>
        <taxon>Chitinibacteraceae</taxon>
        <taxon>Chitiniphilus</taxon>
    </lineage>
</organism>
<proteinExistence type="predicted"/>